<organism evidence="10 11">
    <name type="scientific">Thermonema lapsum</name>
    <dbReference type="NCBI Taxonomy" id="28195"/>
    <lineage>
        <taxon>Bacteria</taxon>
        <taxon>Pseudomonadati</taxon>
        <taxon>Bacteroidota</taxon>
        <taxon>Cytophagia</taxon>
        <taxon>Cytophagales</taxon>
        <taxon>Thermonemataceae</taxon>
        <taxon>Thermonema</taxon>
    </lineage>
</organism>
<dbReference type="InterPro" id="IPR009027">
    <property type="entry name" value="Ribosomal_bL9/RNase_H1_N"/>
</dbReference>
<dbReference type="PANTHER" id="PTHR21368">
    <property type="entry name" value="50S RIBOSOMAL PROTEIN L9"/>
    <property type="match status" value="1"/>
</dbReference>
<feature type="domain" description="Ribosomal protein L9" evidence="9">
    <location>
        <begin position="13"/>
        <end position="40"/>
    </location>
</feature>
<dbReference type="PROSITE" id="PS00651">
    <property type="entry name" value="RIBOSOMAL_L9"/>
    <property type="match status" value="1"/>
</dbReference>
<comment type="caution">
    <text evidence="10">The sequence shown here is derived from an EMBL/GenBank/DDBJ whole genome shotgun (WGS) entry which is preliminary data.</text>
</comment>
<dbReference type="EMBL" id="JAASRN010000001">
    <property type="protein sequence ID" value="NIK72807.1"/>
    <property type="molecule type" value="Genomic_DNA"/>
</dbReference>
<evidence type="ECO:0000313" key="11">
    <source>
        <dbReference type="Proteomes" id="UP000537126"/>
    </source>
</evidence>
<comment type="function">
    <text evidence="7">Binds to the 23S rRNA.</text>
</comment>
<dbReference type="GO" id="GO:1990904">
    <property type="term" value="C:ribonucleoprotein complex"/>
    <property type="evidence" value="ECO:0007669"/>
    <property type="project" value="UniProtKB-KW"/>
</dbReference>
<dbReference type="SUPFAM" id="SSF55658">
    <property type="entry name" value="L9 N-domain-like"/>
    <property type="match status" value="1"/>
</dbReference>
<dbReference type="InterPro" id="IPR020070">
    <property type="entry name" value="Ribosomal_bL9_N"/>
</dbReference>
<dbReference type="GO" id="GO:0003735">
    <property type="term" value="F:structural constituent of ribosome"/>
    <property type="evidence" value="ECO:0007669"/>
    <property type="project" value="InterPro"/>
</dbReference>
<protein>
    <recommendedName>
        <fullName evidence="6 7">Large ribosomal subunit protein bL9</fullName>
    </recommendedName>
</protein>
<dbReference type="GO" id="GO:0019843">
    <property type="term" value="F:rRNA binding"/>
    <property type="evidence" value="ECO:0007669"/>
    <property type="project" value="UniProtKB-UniRule"/>
</dbReference>
<dbReference type="InterPro" id="IPR020069">
    <property type="entry name" value="Ribosomal_bL9_C"/>
</dbReference>
<accession>A0A846MN62</accession>
<evidence type="ECO:0000256" key="2">
    <source>
        <dbReference type="ARBA" id="ARBA00022730"/>
    </source>
</evidence>
<reference evidence="10 11" key="1">
    <citation type="submission" date="2020-03" db="EMBL/GenBank/DDBJ databases">
        <title>Genomic Encyclopedia of Type Strains, Phase IV (KMG-IV): sequencing the most valuable type-strain genomes for metagenomic binning, comparative biology and taxonomic classification.</title>
        <authorList>
            <person name="Goeker M."/>
        </authorList>
    </citation>
    <scope>NUCLEOTIDE SEQUENCE [LARGE SCALE GENOMIC DNA]</scope>
    <source>
        <strain evidence="10 11">DSM 5718</strain>
    </source>
</reference>
<proteinExistence type="inferred from homology"/>
<evidence type="ECO:0000256" key="6">
    <source>
        <dbReference type="ARBA" id="ARBA00035292"/>
    </source>
</evidence>
<evidence type="ECO:0000256" key="4">
    <source>
        <dbReference type="ARBA" id="ARBA00022980"/>
    </source>
</evidence>
<keyword evidence="5 7" id="KW-0687">Ribonucleoprotein</keyword>
<dbReference type="SUPFAM" id="SSF55653">
    <property type="entry name" value="Ribosomal protein L9 C-domain"/>
    <property type="match status" value="1"/>
</dbReference>
<dbReference type="GO" id="GO:0006412">
    <property type="term" value="P:translation"/>
    <property type="evidence" value="ECO:0007669"/>
    <property type="project" value="UniProtKB-UniRule"/>
</dbReference>
<gene>
    <name evidence="7" type="primary">rplI</name>
    <name evidence="10" type="ORF">FHS56_000293</name>
</gene>
<dbReference type="NCBIfam" id="TIGR00158">
    <property type="entry name" value="L9"/>
    <property type="match status" value="1"/>
</dbReference>
<evidence type="ECO:0000256" key="5">
    <source>
        <dbReference type="ARBA" id="ARBA00023274"/>
    </source>
</evidence>
<evidence type="ECO:0000256" key="3">
    <source>
        <dbReference type="ARBA" id="ARBA00022884"/>
    </source>
</evidence>
<keyword evidence="4 7" id="KW-0689">Ribosomal protein</keyword>
<dbReference type="RefSeq" id="WP_166918110.1">
    <property type="nucleotide sequence ID" value="NZ_JAASRN010000001.1"/>
</dbReference>
<dbReference type="HAMAP" id="MF_00503">
    <property type="entry name" value="Ribosomal_bL9"/>
    <property type="match status" value="1"/>
</dbReference>
<keyword evidence="2 7" id="KW-0699">rRNA-binding</keyword>
<evidence type="ECO:0000256" key="1">
    <source>
        <dbReference type="ARBA" id="ARBA00010605"/>
    </source>
</evidence>
<dbReference type="InterPro" id="IPR020594">
    <property type="entry name" value="Ribosomal_bL9_bac/chp"/>
</dbReference>
<evidence type="ECO:0000259" key="9">
    <source>
        <dbReference type="PROSITE" id="PS00651"/>
    </source>
</evidence>
<name>A0A846MN62_9BACT</name>
<feature type="coiled-coil region" evidence="8">
    <location>
        <begin position="37"/>
        <end position="64"/>
    </location>
</feature>
<sequence>MEIILKEDIAGLGYKNDVVKVKDGYARNYLIPKGYAVIANKSNLRQLQEQLKQAAHKAEKIKADAQAIADKIGNLVLEIKAKAGESGRLFGSVTTGHIAEALKEKGFDIDRKKILIVGEAKALGEYKAIIDLHREVKHEITFKVVAE</sequence>
<dbReference type="Gene3D" id="3.40.5.10">
    <property type="entry name" value="Ribosomal protein L9, N-terminal domain"/>
    <property type="match status" value="1"/>
</dbReference>
<dbReference type="InterPro" id="IPR036791">
    <property type="entry name" value="Ribosomal_bL9_C_sf"/>
</dbReference>
<dbReference type="InterPro" id="IPR000244">
    <property type="entry name" value="Ribosomal_bL9"/>
</dbReference>
<evidence type="ECO:0000256" key="7">
    <source>
        <dbReference type="HAMAP-Rule" id="MF_00503"/>
    </source>
</evidence>
<evidence type="ECO:0000313" key="10">
    <source>
        <dbReference type="EMBL" id="NIK72807.1"/>
    </source>
</evidence>
<evidence type="ECO:0000256" key="8">
    <source>
        <dbReference type="SAM" id="Coils"/>
    </source>
</evidence>
<dbReference type="Pfam" id="PF03948">
    <property type="entry name" value="Ribosomal_L9_C"/>
    <property type="match status" value="1"/>
</dbReference>
<keyword evidence="3 7" id="KW-0694">RNA-binding</keyword>
<dbReference type="Gene3D" id="3.10.430.100">
    <property type="entry name" value="Ribosomal protein L9, C-terminal domain"/>
    <property type="match status" value="1"/>
</dbReference>
<dbReference type="Proteomes" id="UP000537126">
    <property type="component" value="Unassembled WGS sequence"/>
</dbReference>
<dbReference type="AlphaFoldDB" id="A0A846MN62"/>
<comment type="similarity">
    <text evidence="1 7">Belongs to the bacterial ribosomal protein bL9 family.</text>
</comment>
<keyword evidence="8" id="KW-0175">Coiled coil</keyword>
<dbReference type="InterPro" id="IPR036935">
    <property type="entry name" value="Ribosomal_bL9_N_sf"/>
</dbReference>
<keyword evidence="11" id="KW-1185">Reference proteome</keyword>
<dbReference type="Pfam" id="PF01281">
    <property type="entry name" value="Ribosomal_L9_N"/>
    <property type="match status" value="1"/>
</dbReference>
<dbReference type="GO" id="GO:0005840">
    <property type="term" value="C:ribosome"/>
    <property type="evidence" value="ECO:0007669"/>
    <property type="project" value="UniProtKB-KW"/>
</dbReference>